<evidence type="ECO:0000313" key="2">
    <source>
        <dbReference type="EMBL" id="XDP44816.1"/>
    </source>
</evidence>
<keyword evidence="1" id="KW-0812">Transmembrane</keyword>
<organism evidence="2">
    <name type="scientific">Sinomonas puerhi</name>
    <dbReference type="NCBI Taxonomy" id="3238584"/>
    <lineage>
        <taxon>Bacteria</taxon>
        <taxon>Bacillati</taxon>
        <taxon>Actinomycetota</taxon>
        <taxon>Actinomycetes</taxon>
        <taxon>Micrococcales</taxon>
        <taxon>Micrococcaceae</taxon>
        <taxon>Sinomonas</taxon>
    </lineage>
</organism>
<dbReference type="AlphaFoldDB" id="A0AB39L1I3"/>
<name>A0AB39L1I3_9MICC</name>
<dbReference type="RefSeq" id="WP_307958453.1">
    <property type="nucleotide sequence ID" value="NZ_CP163302.1"/>
</dbReference>
<accession>A0AB39L1I3</accession>
<dbReference type="KEGG" id="spue:AB5L97_16325"/>
<gene>
    <name evidence="2" type="ORF">AB5L97_16325</name>
</gene>
<protein>
    <submittedName>
        <fullName evidence="2">Uncharacterized protein</fullName>
    </submittedName>
</protein>
<dbReference type="EMBL" id="CP163302">
    <property type="protein sequence ID" value="XDP44816.1"/>
    <property type="molecule type" value="Genomic_DNA"/>
</dbReference>
<keyword evidence="1" id="KW-0472">Membrane</keyword>
<keyword evidence="1" id="KW-1133">Transmembrane helix</keyword>
<proteinExistence type="predicted"/>
<feature type="transmembrane region" description="Helical" evidence="1">
    <location>
        <begin position="91"/>
        <end position="124"/>
    </location>
</feature>
<sequence length="161" mass="17301">MLFRLGYRLFVKPAARIAADVASAVTQGTMGPPVERSRPGRDWWLTTLLASAISAVIGVWYATTTWPAALLWFTIALALPARAVSEGLRTVPYFLLAAVLLSTVPVVGWWLAGAVTVVALVATVRAWTRWRSRAHAEAAMYRSEEQVPAGQGAAGGPSGRR</sequence>
<evidence type="ECO:0000256" key="1">
    <source>
        <dbReference type="SAM" id="Phobius"/>
    </source>
</evidence>
<reference evidence="2" key="1">
    <citation type="submission" date="2024-07" db="EMBL/GenBank/DDBJ databases">
        <authorList>
            <person name="fu j."/>
        </authorList>
    </citation>
    <scope>NUCLEOTIDE SEQUENCE</scope>
    <source>
        <strain evidence="2">P10A9</strain>
    </source>
</reference>